<organism evidence="7 8">
    <name type="scientific">Streptomyces huasconensis</name>
    <dbReference type="NCBI Taxonomy" id="1854574"/>
    <lineage>
        <taxon>Bacteria</taxon>
        <taxon>Bacillati</taxon>
        <taxon>Actinomycetota</taxon>
        <taxon>Actinomycetes</taxon>
        <taxon>Kitasatosporales</taxon>
        <taxon>Streptomycetaceae</taxon>
        <taxon>Streptomyces</taxon>
    </lineage>
</organism>
<dbReference type="PANTHER" id="PTHR18895:SF74">
    <property type="entry name" value="MTRF1L RELEASE FACTOR GLUTAMINE METHYLTRANSFERASE"/>
    <property type="match status" value="1"/>
</dbReference>
<evidence type="ECO:0000256" key="1">
    <source>
        <dbReference type="ARBA" id="ARBA00012771"/>
    </source>
</evidence>
<evidence type="ECO:0000256" key="2">
    <source>
        <dbReference type="ARBA" id="ARBA00022603"/>
    </source>
</evidence>
<dbReference type="EC" id="2.1.1.297" evidence="1"/>
<dbReference type="InterPro" id="IPR004556">
    <property type="entry name" value="HemK-like"/>
</dbReference>
<name>A0ABV3M4Z3_9ACTN</name>
<dbReference type="Proteomes" id="UP001553843">
    <property type="component" value="Unassembled WGS sequence"/>
</dbReference>
<evidence type="ECO:0000256" key="3">
    <source>
        <dbReference type="ARBA" id="ARBA00022679"/>
    </source>
</evidence>
<keyword evidence="3" id="KW-0808">Transferase</keyword>
<dbReference type="InterPro" id="IPR022446">
    <property type="entry name" value="MeTrfrase_put"/>
</dbReference>
<sequence>MSAPSFSATPAPASPVFPASSAQGAAVVTALRAAGCVFAEDEAELILSTARTPAEVSAMVERRAGGLPLEHVVGWAEFRGLRIAVDPGVFVPRRRTEFLVAQAAALAGREAVVVDLCCGSGALGAALAAGLDRVELHAADIDPAAVRCARRNVAAAGGEVYEGDLYDPLPGDLRGRVGVLLANVPYVPTRDVGLLPAEARVHEARVALDGGSDGLDVLRRVTAGAPRWLAPGGHLLFETSEGQVPAAVDAVEQAGLTARVVEDEELYATVVIGTRSRLAARERSA</sequence>
<evidence type="ECO:0000313" key="7">
    <source>
        <dbReference type="EMBL" id="MEW2365702.1"/>
    </source>
</evidence>
<protein>
    <recommendedName>
        <fullName evidence="1">peptide chain release factor N(5)-glutamine methyltransferase</fullName>
        <ecNumber evidence="1">2.1.1.297</ecNumber>
    </recommendedName>
</protein>
<gene>
    <name evidence="7" type="ORF">AB0887_27600</name>
</gene>
<dbReference type="SUPFAM" id="SSF53335">
    <property type="entry name" value="S-adenosyl-L-methionine-dependent methyltransferases"/>
    <property type="match status" value="1"/>
</dbReference>
<keyword evidence="8" id="KW-1185">Reference proteome</keyword>
<evidence type="ECO:0000313" key="8">
    <source>
        <dbReference type="Proteomes" id="UP001553843"/>
    </source>
</evidence>
<accession>A0ABV3M4Z3</accession>
<dbReference type="Gene3D" id="3.40.50.150">
    <property type="entry name" value="Vaccinia Virus protein VP39"/>
    <property type="match status" value="1"/>
</dbReference>
<keyword evidence="2" id="KW-0489">Methyltransferase</keyword>
<evidence type="ECO:0000256" key="4">
    <source>
        <dbReference type="ARBA" id="ARBA00022691"/>
    </source>
</evidence>
<dbReference type="InterPro" id="IPR029063">
    <property type="entry name" value="SAM-dependent_MTases_sf"/>
</dbReference>
<reference evidence="7 8" key="1">
    <citation type="submission" date="2024-06" db="EMBL/GenBank/DDBJ databases">
        <title>The Natural Products Discovery Center: Release of the First 8490 Sequenced Strains for Exploring Actinobacteria Biosynthetic Diversity.</title>
        <authorList>
            <person name="Kalkreuter E."/>
            <person name="Kautsar S.A."/>
            <person name="Yang D."/>
            <person name="Bader C.D."/>
            <person name="Teijaro C.N."/>
            <person name="Fluegel L."/>
            <person name="Davis C.M."/>
            <person name="Simpson J.R."/>
            <person name="Lauterbach L."/>
            <person name="Steele A.D."/>
            <person name="Gui C."/>
            <person name="Meng S."/>
            <person name="Li G."/>
            <person name="Viehrig K."/>
            <person name="Ye F."/>
            <person name="Su P."/>
            <person name="Kiefer A.F."/>
            <person name="Nichols A."/>
            <person name="Cepeda A.J."/>
            <person name="Yan W."/>
            <person name="Fan B."/>
            <person name="Jiang Y."/>
            <person name="Adhikari A."/>
            <person name="Zheng C.-J."/>
            <person name="Schuster L."/>
            <person name="Cowan T.M."/>
            <person name="Smanski M.J."/>
            <person name="Chevrette M.G."/>
            <person name="De Carvalho L.P.S."/>
            <person name="Shen B."/>
        </authorList>
    </citation>
    <scope>NUCLEOTIDE SEQUENCE [LARGE SCALE GENOMIC DNA]</scope>
    <source>
        <strain evidence="7 8">NPDC047833</strain>
    </source>
</reference>
<keyword evidence="4" id="KW-0949">S-adenosyl-L-methionine</keyword>
<evidence type="ECO:0000259" key="6">
    <source>
        <dbReference type="Pfam" id="PF05175"/>
    </source>
</evidence>
<dbReference type="RefSeq" id="WP_359781011.1">
    <property type="nucleotide sequence ID" value="NZ_JBEYRR010000008.1"/>
</dbReference>
<dbReference type="PANTHER" id="PTHR18895">
    <property type="entry name" value="HEMK METHYLTRANSFERASE"/>
    <property type="match status" value="1"/>
</dbReference>
<dbReference type="InterPro" id="IPR007848">
    <property type="entry name" value="Small_mtfrase_dom"/>
</dbReference>
<dbReference type="NCBIfam" id="TIGR03704">
    <property type="entry name" value="PrmC_rel_meth"/>
    <property type="match status" value="1"/>
</dbReference>
<dbReference type="InterPro" id="IPR050320">
    <property type="entry name" value="N5-glutamine_MTase"/>
</dbReference>
<comment type="catalytic activity">
    <reaction evidence="5">
        <text>L-glutaminyl-[peptide chain release factor] + S-adenosyl-L-methionine = N(5)-methyl-L-glutaminyl-[peptide chain release factor] + S-adenosyl-L-homocysteine + H(+)</text>
        <dbReference type="Rhea" id="RHEA:42896"/>
        <dbReference type="Rhea" id="RHEA-COMP:10271"/>
        <dbReference type="Rhea" id="RHEA-COMP:10272"/>
        <dbReference type="ChEBI" id="CHEBI:15378"/>
        <dbReference type="ChEBI" id="CHEBI:30011"/>
        <dbReference type="ChEBI" id="CHEBI:57856"/>
        <dbReference type="ChEBI" id="CHEBI:59789"/>
        <dbReference type="ChEBI" id="CHEBI:61891"/>
        <dbReference type="EC" id="2.1.1.297"/>
    </reaction>
</comment>
<proteinExistence type="predicted"/>
<feature type="domain" description="Methyltransferase small" evidence="6">
    <location>
        <begin position="83"/>
        <end position="210"/>
    </location>
</feature>
<comment type="caution">
    <text evidence="7">The sequence shown here is derived from an EMBL/GenBank/DDBJ whole genome shotgun (WGS) entry which is preliminary data.</text>
</comment>
<dbReference type="NCBIfam" id="TIGR00536">
    <property type="entry name" value="hemK_fam"/>
    <property type="match status" value="1"/>
</dbReference>
<dbReference type="Pfam" id="PF05175">
    <property type="entry name" value="MTS"/>
    <property type="match status" value="1"/>
</dbReference>
<evidence type="ECO:0000256" key="5">
    <source>
        <dbReference type="ARBA" id="ARBA00048391"/>
    </source>
</evidence>
<dbReference type="EMBL" id="JBEYRS010000012">
    <property type="protein sequence ID" value="MEW2365702.1"/>
    <property type="molecule type" value="Genomic_DNA"/>
</dbReference>